<reference evidence="1 2" key="1">
    <citation type="submission" date="2021-01" db="EMBL/GenBank/DDBJ databases">
        <title>Whole genome shotgun sequence of Catellatospora citrea NBRC 14495.</title>
        <authorList>
            <person name="Komaki H."/>
            <person name="Tamura T."/>
        </authorList>
    </citation>
    <scope>NUCLEOTIDE SEQUENCE [LARGE SCALE GENOMIC DNA]</scope>
    <source>
        <strain evidence="1 2">NBRC 14495</strain>
    </source>
</reference>
<dbReference type="Proteomes" id="UP000659904">
    <property type="component" value="Unassembled WGS sequence"/>
</dbReference>
<keyword evidence="2" id="KW-1185">Reference proteome</keyword>
<dbReference type="EMBL" id="BONH01000015">
    <property type="protein sequence ID" value="GIF98546.1"/>
    <property type="molecule type" value="Genomic_DNA"/>
</dbReference>
<protein>
    <submittedName>
        <fullName evidence="1">Uncharacterized protein</fullName>
    </submittedName>
</protein>
<evidence type="ECO:0000313" key="2">
    <source>
        <dbReference type="Proteomes" id="UP000659904"/>
    </source>
</evidence>
<sequence length="94" mass="10669">MDQQERHRSWCRATIGARRVRPADRGRRAVQSVRTCRVVRCRGTRRMSARAVATGRRACRAVAQAQPDAGFDLDFDDFGDLGVVHMYELRGKPP</sequence>
<comment type="caution">
    <text evidence="1">The sequence shown here is derived from an EMBL/GenBank/DDBJ whole genome shotgun (WGS) entry which is preliminary data.</text>
</comment>
<proteinExistence type="predicted"/>
<evidence type="ECO:0000313" key="1">
    <source>
        <dbReference type="EMBL" id="GIF98546.1"/>
    </source>
</evidence>
<gene>
    <name evidence="1" type="ORF">Cci01nite_36400</name>
</gene>
<accession>A0A8J3P061</accession>
<organism evidence="1 2">
    <name type="scientific">Catellatospora citrea</name>
    <dbReference type="NCBI Taxonomy" id="53366"/>
    <lineage>
        <taxon>Bacteria</taxon>
        <taxon>Bacillati</taxon>
        <taxon>Actinomycetota</taxon>
        <taxon>Actinomycetes</taxon>
        <taxon>Micromonosporales</taxon>
        <taxon>Micromonosporaceae</taxon>
        <taxon>Catellatospora</taxon>
    </lineage>
</organism>
<name>A0A8J3P061_9ACTN</name>
<dbReference type="AlphaFoldDB" id="A0A8J3P061"/>